<dbReference type="GO" id="GO:0005886">
    <property type="term" value="C:plasma membrane"/>
    <property type="evidence" value="ECO:0007669"/>
    <property type="project" value="UniProtKB-SubCell"/>
</dbReference>
<keyword evidence="9" id="KW-1185">Reference proteome</keyword>
<comment type="subcellular location">
    <subcellularLocation>
        <location evidence="1">Cell membrane</location>
        <topology evidence="1">Multi-pass membrane protein</topology>
    </subcellularLocation>
</comment>
<dbReference type="PANTHER" id="PTHR43141">
    <property type="entry name" value="CYTOCHROME BD2 SUBUNIT II"/>
    <property type="match status" value="1"/>
</dbReference>
<gene>
    <name evidence="8" type="ORF">GFH48_03460</name>
</gene>
<evidence type="ECO:0000256" key="2">
    <source>
        <dbReference type="ARBA" id="ARBA00007543"/>
    </source>
</evidence>
<evidence type="ECO:0000256" key="4">
    <source>
        <dbReference type="ARBA" id="ARBA00022692"/>
    </source>
</evidence>
<feature type="transmembrane region" description="Helical" evidence="7">
    <location>
        <begin position="161"/>
        <end position="181"/>
    </location>
</feature>
<evidence type="ECO:0000256" key="5">
    <source>
        <dbReference type="ARBA" id="ARBA00022989"/>
    </source>
</evidence>
<sequence>MNLSDVVALVMFVGVVAYALFGGADFGAGFWDLTAGGAERGKNPRHLVDLSIGPVWEANHTWLIYCLVMLWSGFPTAFAAITTTLYLPLVLAALGIVLRGAGFAFRKVSVRTPQQRLNGTLFAASSVLTPYCFGSIAGGIASGRVPSGGNGDAVTSWLNPTSVLGGILAVVSCAYLAAFYLATAAHRLDDAGLERYFRHRALLAGAVAGVVSIAGIFVLRTDAPRLFHQLSHRGLPLMALAALCGIVGMAGARLGRRAGRREIAALAIAAVVVGWGVAQYPFLLGTHLRIHEAAAPDTTLAVLLGVACVAALIILPSLILLFRLSGQGRLRART</sequence>
<dbReference type="AlphaFoldDB" id="A0A5Q0L676"/>
<dbReference type="GO" id="GO:0009055">
    <property type="term" value="F:electron transfer activity"/>
    <property type="evidence" value="ECO:0007669"/>
    <property type="project" value="TreeGrafter"/>
</dbReference>
<name>A0A5Q0L676_9ACTN</name>
<reference evidence="8 9" key="1">
    <citation type="submission" date="2019-10" db="EMBL/GenBank/DDBJ databases">
        <title>A novel species.</title>
        <authorList>
            <person name="Gao J."/>
        </authorList>
    </citation>
    <scope>NUCLEOTIDE SEQUENCE [LARGE SCALE GENOMIC DNA]</scope>
    <source>
        <strain evidence="8 9">QMT-28</strain>
    </source>
</reference>
<evidence type="ECO:0000256" key="6">
    <source>
        <dbReference type="ARBA" id="ARBA00023136"/>
    </source>
</evidence>
<dbReference type="EMBL" id="CP045643">
    <property type="protein sequence ID" value="QFZ72441.1"/>
    <property type="molecule type" value="Genomic_DNA"/>
</dbReference>
<feature type="transmembrane region" description="Helical" evidence="7">
    <location>
        <begin position="6"/>
        <end position="31"/>
    </location>
</feature>
<feature type="transmembrane region" description="Helical" evidence="7">
    <location>
        <begin position="77"/>
        <end position="98"/>
    </location>
</feature>
<keyword evidence="5 7" id="KW-1133">Transmembrane helix</keyword>
<evidence type="ECO:0000256" key="3">
    <source>
        <dbReference type="ARBA" id="ARBA00022475"/>
    </source>
</evidence>
<dbReference type="RefSeq" id="WP_153286810.1">
    <property type="nucleotide sequence ID" value="NZ_CP045643.1"/>
</dbReference>
<organism evidence="8 9">
    <name type="scientific">Streptomyces fagopyri</name>
    <dbReference type="NCBI Taxonomy" id="2662397"/>
    <lineage>
        <taxon>Bacteria</taxon>
        <taxon>Bacillati</taxon>
        <taxon>Actinomycetota</taxon>
        <taxon>Actinomycetes</taxon>
        <taxon>Kitasatosporales</taxon>
        <taxon>Streptomycetaceae</taxon>
        <taxon>Streptomyces</taxon>
    </lineage>
</organism>
<dbReference type="GO" id="GO:0019646">
    <property type="term" value="P:aerobic electron transport chain"/>
    <property type="evidence" value="ECO:0007669"/>
    <property type="project" value="TreeGrafter"/>
</dbReference>
<evidence type="ECO:0000313" key="8">
    <source>
        <dbReference type="EMBL" id="QFZ72441.1"/>
    </source>
</evidence>
<dbReference type="Pfam" id="PF02322">
    <property type="entry name" value="Cyt_bd_oxida_II"/>
    <property type="match status" value="1"/>
</dbReference>
<dbReference type="GO" id="GO:0070069">
    <property type="term" value="C:cytochrome complex"/>
    <property type="evidence" value="ECO:0007669"/>
    <property type="project" value="TreeGrafter"/>
</dbReference>
<keyword evidence="6 7" id="KW-0472">Membrane</keyword>
<keyword evidence="4 7" id="KW-0812">Transmembrane</keyword>
<proteinExistence type="inferred from homology"/>
<comment type="similarity">
    <text evidence="2">Belongs to the cytochrome ubiquinol oxidase subunit 2 family.</text>
</comment>
<dbReference type="Proteomes" id="UP000326179">
    <property type="component" value="Chromosome"/>
</dbReference>
<feature type="transmembrane region" description="Helical" evidence="7">
    <location>
        <begin position="302"/>
        <end position="324"/>
    </location>
</feature>
<dbReference type="KEGG" id="sfy:GFH48_03460"/>
<evidence type="ECO:0000256" key="7">
    <source>
        <dbReference type="SAM" id="Phobius"/>
    </source>
</evidence>
<keyword evidence="3" id="KW-1003">Cell membrane</keyword>
<dbReference type="InterPro" id="IPR003317">
    <property type="entry name" value="Cyt-d_oxidase_su2"/>
</dbReference>
<evidence type="ECO:0000313" key="9">
    <source>
        <dbReference type="Proteomes" id="UP000326179"/>
    </source>
</evidence>
<feature type="transmembrane region" description="Helical" evidence="7">
    <location>
        <begin position="201"/>
        <end position="219"/>
    </location>
</feature>
<evidence type="ECO:0000256" key="1">
    <source>
        <dbReference type="ARBA" id="ARBA00004651"/>
    </source>
</evidence>
<feature type="transmembrane region" description="Helical" evidence="7">
    <location>
        <begin position="119"/>
        <end position="141"/>
    </location>
</feature>
<dbReference type="GO" id="GO:0016682">
    <property type="term" value="F:oxidoreductase activity, acting on diphenols and related substances as donors, oxygen as acceptor"/>
    <property type="evidence" value="ECO:0007669"/>
    <property type="project" value="TreeGrafter"/>
</dbReference>
<dbReference type="PANTHER" id="PTHR43141:SF4">
    <property type="entry name" value="CYTOCHROME BD2 SUBUNIT II"/>
    <property type="match status" value="1"/>
</dbReference>
<protein>
    <submittedName>
        <fullName evidence="8">Cytochrome d ubiquinol oxidase subunit II</fullName>
    </submittedName>
</protein>
<accession>A0A5Q0L676</accession>
<feature type="transmembrane region" description="Helical" evidence="7">
    <location>
        <begin position="263"/>
        <end position="282"/>
    </location>
</feature>
<feature type="transmembrane region" description="Helical" evidence="7">
    <location>
        <begin position="234"/>
        <end position="251"/>
    </location>
</feature>